<name>A0A6A6T119_9PLEO</name>
<dbReference type="AlphaFoldDB" id="A0A6A6T119"/>
<keyword evidence="2" id="KW-1133">Transmembrane helix</keyword>
<accession>A0A6A6T119</accession>
<sequence>MSACSQASMSSTRWLVRGLQTTSLLKAIQAASDAMKIHPQEVSLLGGAAAIRDMAIEHWKRHGIIGGGPARLDEAVRRRTAELEAAISPLILQYQDVARFDERVTSPILARGAAYILAFQGAFATPLMDEETDQALFLFAVTFTGFTGFYSAVYPFGEDPQTFALRYHEAPDNLGSPFREMKPIFTLRSLQDLAETHPVASLNVTQAFVTPAAAPQTGFSGGRMDPEVIATISIAAGIPRPNPPTFITAPPAFSRLTGDNFWDGLSTRYDALVGHICVGDATGLNAITIKTAQVVYDLIARDIRAQRVLTAFDTAYANGQLATTEANAVGLSTGVVTYLLSAVPKFRKELQTRDMKRRQREWEHDPENQIEQVDETERRAPLPKDAVRRVGLRGQRLG</sequence>
<evidence type="ECO:0000256" key="2">
    <source>
        <dbReference type="SAM" id="Phobius"/>
    </source>
</evidence>
<keyword evidence="2" id="KW-0472">Membrane</keyword>
<keyword evidence="2" id="KW-0812">Transmembrane</keyword>
<dbReference type="EMBL" id="MU004375">
    <property type="protein sequence ID" value="KAF2653769.1"/>
    <property type="molecule type" value="Genomic_DNA"/>
</dbReference>
<organism evidence="3 4">
    <name type="scientific">Lophiostoma macrostomum CBS 122681</name>
    <dbReference type="NCBI Taxonomy" id="1314788"/>
    <lineage>
        <taxon>Eukaryota</taxon>
        <taxon>Fungi</taxon>
        <taxon>Dikarya</taxon>
        <taxon>Ascomycota</taxon>
        <taxon>Pezizomycotina</taxon>
        <taxon>Dothideomycetes</taxon>
        <taxon>Pleosporomycetidae</taxon>
        <taxon>Pleosporales</taxon>
        <taxon>Lophiostomataceae</taxon>
        <taxon>Lophiostoma</taxon>
    </lineage>
</organism>
<evidence type="ECO:0000256" key="1">
    <source>
        <dbReference type="SAM" id="MobiDB-lite"/>
    </source>
</evidence>
<feature type="region of interest" description="Disordered" evidence="1">
    <location>
        <begin position="357"/>
        <end position="385"/>
    </location>
</feature>
<proteinExistence type="predicted"/>
<evidence type="ECO:0000313" key="3">
    <source>
        <dbReference type="EMBL" id="KAF2653769.1"/>
    </source>
</evidence>
<feature type="compositionally biased region" description="Basic and acidic residues" evidence="1">
    <location>
        <begin position="375"/>
        <end position="385"/>
    </location>
</feature>
<reference evidence="3" key="1">
    <citation type="journal article" date="2020" name="Stud. Mycol.">
        <title>101 Dothideomycetes genomes: a test case for predicting lifestyles and emergence of pathogens.</title>
        <authorList>
            <person name="Haridas S."/>
            <person name="Albert R."/>
            <person name="Binder M."/>
            <person name="Bloem J."/>
            <person name="Labutti K."/>
            <person name="Salamov A."/>
            <person name="Andreopoulos B."/>
            <person name="Baker S."/>
            <person name="Barry K."/>
            <person name="Bills G."/>
            <person name="Bluhm B."/>
            <person name="Cannon C."/>
            <person name="Castanera R."/>
            <person name="Culley D."/>
            <person name="Daum C."/>
            <person name="Ezra D."/>
            <person name="Gonzalez J."/>
            <person name="Henrissat B."/>
            <person name="Kuo A."/>
            <person name="Liang C."/>
            <person name="Lipzen A."/>
            <person name="Lutzoni F."/>
            <person name="Magnuson J."/>
            <person name="Mondo S."/>
            <person name="Nolan M."/>
            <person name="Ohm R."/>
            <person name="Pangilinan J."/>
            <person name="Park H.-J."/>
            <person name="Ramirez L."/>
            <person name="Alfaro M."/>
            <person name="Sun H."/>
            <person name="Tritt A."/>
            <person name="Yoshinaga Y."/>
            <person name="Zwiers L.-H."/>
            <person name="Turgeon B."/>
            <person name="Goodwin S."/>
            <person name="Spatafora J."/>
            <person name="Crous P."/>
            <person name="Grigoriev I."/>
        </authorList>
    </citation>
    <scope>NUCLEOTIDE SEQUENCE</scope>
    <source>
        <strain evidence="3">CBS 122681</strain>
    </source>
</reference>
<keyword evidence="4" id="KW-1185">Reference proteome</keyword>
<dbReference type="Proteomes" id="UP000799324">
    <property type="component" value="Unassembled WGS sequence"/>
</dbReference>
<feature type="compositionally biased region" description="Basic and acidic residues" evidence="1">
    <location>
        <begin position="357"/>
        <end position="367"/>
    </location>
</feature>
<evidence type="ECO:0000313" key="4">
    <source>
        <dbReference type="Proteomes" id="UP000799324"/>
    </source>
</evidence>
<protein>
    <submittedName>
        <fullName evidence="3">Uncharacterized protein</fullName>
    </submittedName>
</protein>
<feature type="transmembrane region" description="Helical" evidence="2">
    <location>
        <begin position="134"/>
        <end position="156"/>
    </location>
</feature>
<gene>
    <name evidence="3" type="ORF">K491DRAFT_780061</name>
</gene>